<dbReference type="InterPro" id="IPR000212">
    <property type="entry name" value="DNA_helicase_UvrD/REP"/>
</dbReference>
<dbReference type="Pfam" id="PF13361">
    <property type="entry name" value="UvrD_C"/>
    <property type="match status" value="2"/>
</dbReference>
<dbReference type="PATRIC" id="fig|1167006.5.peg.447"/>
<dbReference type="NCBIfam" id="TIGR00609">
    <property type="entry name" value="recB"/>
    <property type="match status" value="1"/>
</dbReference>
<dbReference type="Gene3D" id="3.40.50.300">
    <property type="entry name" value="P-loop containing nucleotide triphosphate hydrolases"/>
    <property type="match status" value="2"/>
</dbReference>
<dbReference type="GO" id="GO:0016887">
    <property type="term" value="F:ATP hydrolysis activity"/>
    <property type="evidence" value="ECO:0007669"/>
    <property type="project" value="RHEA"/>
</dbReference>
<keyword evidence="4" id="KW-0227">DNA damage</keyword>
<dbReference type="STRING" id="1167006.UWK_00396"/>
<dbReference type="InterPro" id="IPR011335">
    <property type="entry name" value="Restrct_endonuc-II-like"/>
</dbReference>
<dbReference type="GO" id="GO:0046872">
    <property type="term" value="F:metal ion binding"/>
    <property type="evidence" value="ECO:0007669"/>
    <property type="project" value="UniProtKB-KW"/>
</dbReference>
<keyword evidence="9" id="KW-0460">Magnesium</keyword>
<dbReference type="KEGG" id="dsf:UWK_00396"/>
<evidence type="ECO:0000313" key="20">
    <source>
        <dbReference type="Proteomes" id="UP000011721"/>
    </source>
</evidence>
<keyword evidence="11" id="KW-0234">DNA repair</keyword>
<dbReference type="InterPro" id="IPR038726">
    <property type="entry name" value="PDDEXK_AddAB-type"/>
</dbReference>
<accession>M1PKI5</accession>
<dbReference type="InterPro" id="IPR027417">
    <property type="entry name" value="P-loop_NTPase"/>
</dbReference>
<dbReference type="GO" id="GO:0000725">
    <property type="term" value="P:recombinational repair"/>
    <property type="evidence" value="ECO:0007669"/>
    <property type="project" value="TreeGrafter"/>
</dbReference>
<dbReference type="EC" id="5.6.2.4" evidence="14"/>
<evidence type="ECO:0000256" key="5">
    <source>
        <dbReference type="ARBA" id="ARBA00022801"/>
    </source>
</evidence>
<keyword evidence="2" id="KW-0479">Metal-binding</keyword>
<feature type="binding site" evidence="16">
    <location>
        <begin position="22"/>
        <end position="29"/>
    </location>
    <ligand>
        <name>ATP</name>
        <dbReference type="ChEBI" id="CHEBI:30616"/>
    </ligand>
</feature>
<dbReference type="AlphaFoldDB" id="M1PKI5"/>
<dbReference type="GO" id="GO:0005829">
    <property type="term" value="C:cytosol"/>
    <property type="evidence" value="ECO:0007669"/>
    <property type="project" value="TreeGrafter"/>
</dbReference>
<evidence type="ECO:0000256" key="11">
    <source>
        <dbReference type="ARBA" id="ARBA00023204"/>
    </source>
</evidence>
<comment type="catalytic activity">
    <reaction evidence="15">
        <text>ATP + H2O = ADP + phosphate + H(+)</text>
        <dbReference type="Rhea" id="RHEA:13065"/>
        <dbReference type="ChEBI" id="CHEBI:15377"/>
        <dbReference type="ChEBI" id="CHEBI:15378"/>
        <dbReference type="ChEBI" id="CHEBI:30616"/>
        <dbReference type="ChEBI" id="CHEBI:43474"/>
        <dbReference type="ChEBI" id="CHEBI:456216"/>
        <dbReference type="EC" id="5.6.2.4"/>
    </reaction>
</comment>
<protein>
    <recommendedName>
        <fullName evidence="14">DNA 3'-5' helicase</fullName>
        <ecNumber evidence="14">5.6.2.4</ecNumber>
    </recommendedName>
</protein>
<dbReference type="PROSITE" id="PS51217">
    <property type="entry name" value="UVRD_HELICASE_CTER"/>
    <property type="match status" value="1"/>
</dbReference>
<dbReference type="Gene3D" id="3.90.320.10">
    <property type="match status" value="1"/>
</dbReference>
<evidence type="ECO:0000256" key="12">
    <source>
        <dbReference type="ARBA" id="ARBA00023235"/>
    </source>
</evidence>
<evidence type="ECO:0000256" key="13">
    <source>
        <dbReference type="ARBA" id="ARBA00034617"/>
    </source>
</evidence>
<reference evidence="20" key="1">
    <citation type="journal article" date="2013" name="Stand. Genomic Sci.">
        <title>Complete genome sequence of Desulfocapsa sulfexigens, a marine deltaproteobacterium specialized in disproportionating inorganic sulfur compounds.</title>
        <authorList>
            <person name="Finster K.W."/>
            <person name="Kjeldsen K.U."/>
            <person name="Kube M."/>
            <person name="Reinhardt R."/>
            <person name="Mussmann M."/>
            <person name="Amann R."/>
            <person name="Schreiber L."/>
        </authorList>
    </citation>
    <scope>NUCLEOTIDE SEQUENCE [LARGE SCALE GENOMIC DNA]</scope>
    <source>
        <strain evidence="20">DSM 10523 / SB164P1</strain>
    </source>
</reference>
<dbReference type="HAMAP" id="MF_01485">
    <property type="entry name" value="RecB"/>
    <property type="match status" value="1"/>
</dbReference>
<gene>
    <name evidence="19" type="ordered locus">UWK_00396</name>
</gene>
<evidence type="ECO:0000256" key="8">
    <source>
        <dbReference type="ARBA" id="ARBA00022840"/>
    </source>
</evidence>
<keyword evidence="20" id="KW-1185">Reference proteome</keyword>
<dbReference type="SUPFAM" id="SSF52980">
    <property type="entry name" value="Restriction endonuclease-like"/>
    <property type="match status" value="1"/>
</dbReference>
<dbReference type="RefSeq" id="WP_015402679.1">
    <property type="nucleotide sequence ID" value="NC_020304.1"/>
</dbReference>
<dbReference type="Gene3D" id="1.10.3170.10">
    <property type="entry name" value="Recbcd, chain B, domain 2"/>
    <property type="match status" value="1"/>
</dbReference>
<comment type="catalytic activity">
    <reaction evidence="13">
        <text>Couples ATP hydrolysis with the unwinding of duplex DNA by translocating in the 3'-5' direction.</text>
        <dbReference type="EC" id="5.6.2.4"/>
    </reaction>
</comment>
<proteinExistence type="inferred from homology"/>
<dbReference type="eggNOG" id="COG1074">
    <property type="taxonomic scope" value="Bacteria"/>
</dbReference>
<dbReference type="GO" id="GO:0008854">
    <property type="term" value="F:exodeoxyribonuclease V activity"/>
    <property type="evidence" value="ECO:0007669"/>
    <property type="project" value="InterPro"/>
</dbReference>
<dbReference type="GO" id="GO:0009338">
    <property type="term" value="C:exodeoxyribonuclease V complex"/>
    <property type="evidence" value="ECO:0007669"/>
    <property type="project" value="TreeGrafter"/>
</dbReference>
<keyword evidence="10" id="KW-0238">DNA-binding</keyword>
<dbReference type="InterPro" id="IPR011604">
    <property type="entry name" value="PDDEXK-like_dom_sf"/>
</dbReference>
<evidence type="ECO:0000256" key="10">
    <source>
        <dbReference type="ARBA" id="ARBA00023125"/>
    </source>
</evidence>
<dbReference type="Pfam" id="PF00580">
    <property type="entry name" value="UvrD-helicase"/>
    <property type="match status" value="1"/>
</dbReference>
<evidence type="ECO:0000256" key="1">
    <source>
        <dbReference type="ARBA" id="ARBA00022722"/>
    </source>
</evidence>
<evidence type="ECO:0000256" key="14">
    <source>
        <dbReference type="ARBA" id="ARBA00034808"/>
    </source>
</evidence>
<keyword evidence="8 16" id="KW-0067">ATP-binding</keyword>
<dbReference type="GO" id="GO:0003677">
    <property type="term" value="F:DNA binding"/>
    <property type="evidence" value="ECO:0007669"/>
    <property type="project" value="UniProtKB-KW"/>
</dbReference>
<feature type="domain" description="UvrD-like helicase ATP-binding" evidence="17">
    <location>
        <begin position="1"/>
        <end position="450"/>
    </location>
</feature>
<evidence type="ECO:0000256" key="2">
    <source>
        <dbReference type="ARBA" id="ARBA00022723"/>
    </source>
</evidence>
<keyword evidence="1" id="KW-0540">Nuclease</keyword>
<dbReference type="HOGENOM" id="CLU_001114_6_0_7"/>
<dbReference type="Pfam" id="PF12705">
    <property type="entry name" value="PDDEXK_1"/>
    <property type="match status" value="1"/>
</dbReference>
<dbReference type="Proteomes" id="UP000011721">
    <property type="component" value="Chromosome"/>
</dbReference>
<evidence type="ECO:0000256" key="3">
    <source>
        <dbReference type="ARBA" id="ARBA00022741"/>
    </source>
</evidence>
<dbReference type="PANTHER" id="PTHR11070">
    <property type="entry name" value="UVRD / RECB / PCRA DNA HELICASE FAMILY MEMBER"/>
    <property type="match status" value="1"/>
</dbReference>
<keyword evidence="5 16" id="KW-0378">Hydrolase</keyword>
<keyword evidence="6 16" id="KW-0347">Helicase</keyword>
<dbReference type="OrthoDB" id="9810135at2"/>
<evidence type="ECO:0000259" key="17">
    <source>
        <dbReference type="PROSITE" id="PS51198"/>
    </source>
</evidence>
<dbReference type="CDD" id="cd22352">
    <property type="entry name" value="RecB_C-like"/>
    <property type="match status" value="1"/>
</dbReference>
<keyword evidence="7" id="KW-0269">Exonuclease</keyword>
<organism evidence="19 20">
    <name type="scientific">Desulfocapsa sulfexigens (strain DSM 10523 / SB164P1)</name>
    <dbReference type="NCBI Taxonomy" id="1167006"/>
    <lineage>
        <taxon>Bacteria</taxon>
        <taxon>Pseudomonadati</taxon>
        <taxon>Thermodesulfobacteriota</taxon>
        <taxon>Desulfobulbia</taxon>
        <taxon>Desulfobulbales</taxon>
        <taxon>Desulfocapsaceae</taxon>
        <taxon>Desulfocapsa</taxon>
    </lineage>
</organism>
<dbReference type="InterPro" id="IPR014017">
    <property type="entry name" value="DNA_helicase_UvrD-like_C"/>
</dbReference>
<dbReference type="PROSITE" id="PS51198">
    <property type="entry name" value="UVRD_HELICASE_ATP_BIND"/>
    <property type="match status" value="1"/>
</dbReference>
<evidence type="ECO:0000256" key="9">
    <source>
        <dbReference type="ARBA" id="ARBA00022842"/>
    </source>
</evidence>
<evidence type="ECO:0000256" key="4">
    <source>
        <dbReference type="ARBA" id="ARBA00022763"/>
    </source>
</evidence>
<dbReference type="EMBL" id="CP003985">
    <property type="protein sequence ID" value="AGF76981.1"/>
    <property type="molecule type" value="Genomic_DNA"/>
</dbReference>
<evidence type="ECO:0000256" key="6">
    <source>
        <dbReference type="ARBA" id="ARBA00022806"/>
    </source>
</evidence>
<evidence type="ECO:0000313" key="19">
    <source>
        <dbReference type="EMBL" id="AGF76981.1"/>
    </source>
</evidence>
<dbReference type="Gene3D" id="1.10.486.10">
    <property type="entry name" value="PCRA, domain 4"/>
    <property type="match status" value="1"/>
</dbReference>
<keyword evidence="12" id="KW-0413">Isomerase</keyword>
<evidence type="ECO:0000256" key="7">
    <source>
        <dbReference type="ARBA" id="ARBA00022839"/>
    </source>
</evidence>
<keyword evidence="3 16" id="KW-0547">Nucleotide-binding</keyword>
<sequence>MSVNSFDAASAVLNRGVNVVEASAGTGKTYAIAMLVLRFVVEFEVAVEELLVVSYTRAATEELRSRIRTRLLEARNILTDGSRSGDDPALLAYLDNLPNKALAIARLEIALLDMDRAAVFTIHGFCQRMLQEQALESGQLFDMELTADVSKIRSELVADYWRRQMYELSDFHCSLFLSHFSDPDSLYETVKGVGAEDCIEPADRISVPESLMSVDTALTELVDWWNEKSDALYDSFSKALDEGKFKKPFAENFEQWWQQCGRFFSGTERRLPPRLEFFGRTPLMDELNGTKLRGAAKKEAFLEDFPLADSIVDSFLESCKNAVLVFRINLALELQGGLRERLLSQGRFSFDDLVVSLAQALDGPRREDLQRVLAGRFQVALIDEFQDTDAAQYRIFSSLFGGSSKHHFLYLIGDPKQAIYKFRGADIAAYFQARRSADYLLGLERNYRSNPLLVAAVNRLFLQKEDAFVSPELSYNRVDAAKSGDCWKLWQDDRVQAAMVYCSLESPEEDGVTPWTSGKIRERLELYVAAEIRKLLHGGSLLTDTGEKRGITAGDIAILVRSNKQAESFQESLARGGIPAIVFSRKTVFETPECRDLQRVAEAVAMPSDVRLLRSAMSSRWFGMNGPELYEQVHDEQIMEGWLERFHDYNRLWQEKGFLAMMNSLFVRESVFETLCALPLAERQISNIQHLVELLQEKESADNLHLFHTLQYLATEMESAETHEHAQLRLESDEQAVKVVTMHAVKGLEYPVVFCPYLWYRPGFLKQEKHCISYHDDQNRRVADLGSAHFQKRRETALSEELAEEARLLYVAVTRASSRCYVFWADVRGSRFDMPSSESALAWVLSLQECRGISKQTEGFRQLCVDDSVELQSVSALIEDEPWHVAAAKPPDLSCRVFSRTSLPGEWLMTSYTALAGSGHLLAGGVPEEKVPVSENESPKIHPLPLGAGLGNVVHGLLEDYSFSMLAGETDYETECQGQCSRFGVMAESDQLMNLLRDVTRTPLQRPDGKKMFALSDLHEKDVLKEMPFYFHLREGSTEGINKLLQFSTVVQPVQEKSLQGYLTGFIDLVCRHRGKYYVMDYKTNYLGPYVSDYGEKQLVAAMYDHNYGLQYWIYTLVLHRYLLTTLSGYEYERDFGGVFYLFARGMRPDCPGNGLFSDRPSLDVLDKLYDCLGAK</sequence>
<evidence type="ECO:0000259" key="18">
    <source>
        <dbReference type="PROSITE" id="PS51217"/>
    </source>
</evidence>
<dbReference type="GO" id="GO:0005524">
    <property type="term" value="F:ATP binding"/>
    <property type="evidence" value="ECO:0007669"/>
    <property type="project" value="UniProtKB-UniRule"/>
</dbReference>
<evidence type="ECO:0000256" key="15">
    <source>
        <dbReference type="ARBA" id="ARBA00048988"/>
    </source>
</evidence>
<feature type="domain" description="UvrD-like helicase C-terminal" evidence="18">
    <location>
        <begin position="451"/>
        <end position="747"/>
    </location>
</feature>
<dbReference type="GO" id="GO:0043138">
    <property type="term" value="F:3'-5' DNA helicase activity"/>
    <property type="evidence" value="ECO:0007669"/>
    <property type="project" value="UniProtKB-EC"/>
</dbReference>
<dbReference type="SUPFAM" id="SSF52540">
    <property type="entry name" value="P-loop containing nucleoside triphosphate hydrolases"/>
    <property type="match status" value="1"/>
</dbReference>
<dbReference type="InterPro" id="IPR014016">
    <property type="entry name" value="UvrD-like_ATP-bd"/>
</dbReference>
<name>M1PKI5_DESSD</name>
<dbReference type="InterPro" id="IPR004586">
    <property type="entry name" value="RecB"/>
</dbReference>
<dbReference type="PANTHER" id="PTHR11070:SF23">
    <property type="entry name" value="RECBCD ENZYME SUBUNIT RECB"/>
    <property type="match status" value="1"/>
</dbReference>
<evidence type="ECO:0000256" key="16">
    <source>
        <dbReference type="PROSITE-ProRule" id="PRU00560"/>
    </source>
</evidence>